<dbReference type="GO" id="GO:0030170">
    <property type="term" value="F:pyridoxal phosphate binding"/>
    <property type="evidence" value="ECO:0007669"/>
    <property type="project" value="TreeGrafter"/>
</dbReference>
<sequence length="37" mass="4146">MGLDLPDGGHLTHGYMSDVKRISATSIYFESMPYKLN</sequence>
<evidence type="ECO:0000313" key="5">
    <source>
        <dbReference type="Proteomes" id="UP000694700"/>
    </source>
</evidence>
<evidence type="ECO:0000256" key="1">
    <source>
        <dbReference type="ARBA" id="ARBA00001933"/>
    </source>
</evidence>
<dbReference type="InterPro" id="IPR049943">
    <property type="entry name" value="Ser_HO-MeTrfase-like"/>
</dbReference>
<dbReference type="SUPFAM" id="SSF53383">
    <property type="entry name" value="PLP-dependent transferases"/>
    <property type="match status" value="1"/>
</dbReference>
<dbReference type="InterPro" id="IPR015424">
    <property type="entry name" value="PyrdxlP-dep_Trfase"/>
</dbReference>
<dbReference type="GO" id="GO:0019264">
    <property type="term" value="P:glycine biosynthetic process from serine"/>
    <property type="evidence" value="ECO:0007669"/>
    <property type="project" value="TreeGrafter"/>
</dbReference>
<dbReference type="GO" id="GO:0004372">
    <property type="term" value="F:glycine hydroxymethyltransferase activity"/>
    <property type="evidence" value="ECO:0007669"/>
    <property type="project" value="TreeGrafter"/>
</dbReference>
<dbReference type="UniPathway" id="UPA00193"/>
<evidence type="ECO:0000259" key="3">
    <source>
        <dbReference type="Pfam" id="PF00464"/>
    </source>
</evidence>
<dbReference type="InterPro" id="IPR015421">
    <property type="entry name" value="PyrdxlP-dep_Trfase_major"/>
</dbReference>
<dbReference type="Gene3D" id="3.40.640.10">
    <property type="entry name" value="Type I PLP-dependent aspartate aminotransferase-like (Major domain)"/>
    <property type="match status" value="1"/>
</dbReference>
<reference evidence="4" key="1">
    <citation type="submission" date="2025-08" db="UniProtKB">
        <authorList>
            <consortium name="Ensembl"/>
        </authorList>
    </citation>
    <scope>IDENTIFICATION</scope>
</reference>
<dbReference type="PANTHER" id="PTHR11680:SF28">
    <property type="entry name" value="SERINE HYDROXYMETHYLTRANSFERASE, MITOCHONDRIAL"/>
    <property type="match status" value="1"/>
</dbReference>
<protein>
    <recommendedName>
        <fullName evidence="3">Serine hydroxymethyltransferase-like domain-containing protein</fullName>
    </recommendedName>
</protein>
<evidence type="ECO:0000256" key="2">
    <source>
        <dbReference type="ARBA" id="ARBA00022898"/>
    </source>
</evidence>
<proteinExistence type="predicted"/>
<dbReference type="Ensembl" id="ENSCCRT00015085662.1">
    <property type="protein sequence ID" value="ENSCCRP00015082957.1"/>
    <property type="gene ID" value="ENSCCRG00015033486.1"/>
</dbReference>
<dbReference type="GO" id="GO:0005739">
    <property type="term" value="C:mitochondrion"/>
    <property type="evidence" value="ECO:0007669"/>
    <property type="project" value="TreeGrafter"/>
</dbReference>
<feature type="domain" description="Serine hydroxymethyltransferase-like" evidence="3">
    <location>
        <begin position="1"/>
        <end position="37"/>
    </location>
</feature>
<evidence type="ECO:0000313" key="4">
    <source>
        <dbReference type="Ensembl" id="ENSCCRP00015082957.1"/>
    </source>
</evidence>
<dbReference type="GO" id="GO:0035999">
    <property type="term" value="P:tetrahydrofolate interconversion"/>
    <property type="evidence" value="ECO:0007669"/>
    <property type="project" value="UniProtKB-UniPathway"/>
</dbReference>
<dbReference type="InterPro" id="IPR039429">
    <property type="entry name" value="SHMT-like_dom"/>
</dbReference>
<dbReference type="PANTHER" id="PTHR11680">
    <property type="entry name" value="SERINE HYDROXYMETHYLTRANSFERASE"/>
    <property type="match status" value="1"/>
</dbReference>
<comment type="cofactor">
    <cofactor evidence="1">
        <name>pyridoxal 5'-phosphate</name>
        <dbReference type="ChEBI" id="CHEBI:597326"/>
    </cofactor>
</comment>
<keyword evidence="2" id="KW-0663">Pyridoxal phosphate</keyword>
<name>A0A8C1XP47_CYPCA</name>
<accession>A0A8C1XP47</accession>
<dbReference type="AlphaFoldDB" id="A0A8C1XP47"/>
<dbReference type="Proteomes" id="UP000694700">
    <property type="component" value="Unplaced"/>
</dbReference>
<dbReference type="Pfam" id="PF00464">
    <property type="entry name" value="SHMT"/>
    <property type="match status" value="1"/>
</dbReference>
<organism evidence="4 5">
    <name type="scientific">Cyprinus carpio</name>
    <name type="common">Common carp</name>
    <dbReference type="NCBI Taxonomy" id="7962"/>
    <lineage>
        <taxon>Eukaryota</taxon>
        <taxon>Metazoa</taxon>
        <taxon>Chordata</taxon>
        <taxon>Craniata</taxon>
        <taxon>Vertebrata</taxon>
        <taxon>Euteleostomi</taxon>
        <taxon>Actinopterygii</taxon>
        <taxon>Neopterygii</taxon>
        <taxon>Teleostei</taxon>
        <taxon>Ostariophysi</taxon>
        <taxon>Cypriniformes</taxon>
        <taxon>Cyprinidae</taxon>
        <taxon>Cyprininae</taxon>
        <taxon>Cyprinus</taxon>
    </lineage>
</organism>